<accession>A0A3S5FCR5</accession>
<keyword evidence="2" id="KW-1185">Reference proteome</keyword>
<proteinExistence type="predicted"/>
<dbReference type="EMBL" id="CAAALY010020453">
    <property type="protein sequence ID" value="VEL14234.1"/>
    <property type="molecule type" value="Genomic_DNA"/>
</dbReference>
<feature type="non-terminal residue" evidence="1">
    <location>
        <position position="1"/>
    </location>
</feature>
<dbReference type="InterPro" id="IPR036457">
    <property type="entry name" value="PPM-type-like_dom_sf"/>
</dbReference>
<dbReference type="Proteomes" id="UP000784294">
    <property type="component" value="Unassembled WGS sequence"/>
</dbReference>
<sequence length="115" mass="12485">VDGVASSCLFTVVDGHSGPSCSHVLAWSLLDYVAAACLDSAKLTAALNYWASPLAATGQPYHLSRRLDLFEPSTGRRLGHAANSPGPELRTHLRNRLQAYMRELVSRPHRSSIES</sequence>
<comment type="caution">
    <text evidence="1">The sequence shown here is derived from an EMBL/GenBank/DDBJ whole genome shotgun (WGS) entry which is preliminary data.</text>
</comment>
<reference evidence="1" key="1">
    <citation type="submission" date="2018-11" db="EMBL/GenBank/DDBJ databases">
        <authorList>
            <consortium name="Pathogen Informatics"/>
        </authorList>
    </citation>
    <scope>NUCLEOTIDE SEQUENCE</scope>
</reference>
<evidence type="ECO:0000313" key="1">
    <source>
        <dbReference type="EMBL" id="VEL14234.1"/>
    </source>
</evidence>
<dbReference type="Gene3D" id="3.60.40.10">
    <property type="entry name" value="PPM-type phosphatase domain"/>
    <property type="match status" value="1"/>
</dbReference>
<protein>
    <recommendedName>
        <fullName evidence="3">PPM-type phosphatase domain-containing protein</fullName>
    </recommendedName>
</protein>
<dbReference type="AlphaFoldDB" id="A0A3S5FCR5"/>
<gene>
    <name evidence="1" type="ORF">PXEA_LOCUS7674</name>
</gene>
<dbReference type="OrthoDB" id="420076at2759"/>
<evidence type="ECO:0008006" key="3">
    <source>
        <dbReference type="Google" id="ProtNLM"/>
    </source>
</evidence>
<evidence type="ECO:0000313" key="2">
    <source>
        <dbReference type="Proteomes" id="UP000784294"/>
    </source>
</evidence>
<name>A0A3S5FCR5_9PLAT</name>
<organism evidence="1 2">
    <name type="scientific">Protopolystoma xenopodis</name>
    <dbReference type="NCBI Taxonomy" id="117903"/>
    <lineage>
        <taxon>Eukaryota</taxon>
        <taxon>Metazoa</taxon>
        <taxon>Spiralia</taxon>
        <taxon>Lophotrochozoa</taxon>
        <taxon>Platyhelminthes</taxon>
        <taxon>Monogenea</taxon>
        <taxon>Polyopisthocotylea</taxon>
        <taxon>Polystomatidea</taxon>
        <taxon>Polystomatidae</taxon>
        <taxon>Protopolystoma</taxon>
    </lineage>
</organism>